<dbReference type="SUPFAM" id="SSF54106">
    <property type="entry name" value="LysM domain"/>
    <property type="match status" value="3"/>
</dbReference>
<evidence type="ECO:0000313" key="5">
    <source>
        <dbReference type="EMBL" id="SFF55039.1"/>
    </source>
</evidence>
<dbReference type="InterPro" id="IPR036779">
    <property type="entry name" value="LysM_dom_sf"/>
</dbReference>
<dbReference type="GO" id="GO:0009253">
    <property type="term" value="P:peptidoglycan catabolic process"/>
    <property type="evidence" value="ECO:0007669"/>
    <property type="project" value="InterPro"/>
</dbReference>
<sequence length="364" mass="40564">MQSRNAGTYNGIDISSWEGNVNFSGVRSDGIDIVYIKATEGTGYINPYMNSTYNNARNNDLKIGFYHFFRANVDAREQARYFVENIGDKTSDCRLALDIETTEGYDAVTLTDMCVDFLEEVKSLSGKEVVVYTYSNFAQTSLTSRLSSYPLWIAAYGVDTPSSNSIWDRWIGFQYSDTGRVSGVNGNCDLDVFTEEIFLSLDVSSTGDQNSSGEEIIYTVKSGDTLSGIAHLYGTTWQNLAEINHLSDPNFIYPGEKIVINHKSYEDIYIVKPGDTLSGIAQLYGTTWQHLAEINHLSNPNLIYPGQSIDVGFENNNSETYVVKSGDTLSGIAQLYGTTWQHLAEINNLRDPNLIYPGEVINIR</sequence>
<feature type="domain" description="LysM" evidence="4">
    <location>
        <begin position="267"/>
        <end position="311"/>
    </location>
</feature>
<dbReference type="GO" id="GO:0016998">
    <property type="term" value="P:cell wall macromolecule catabolic process"/>
    <property type="evidence" value="ECO:0007669"/>
    <property type="project" value="InterPro"/>
</dbReference>
<evidence type="ECO:0000256" key="2">
    <source>
        <dbReference type="ARBA" id="ARBA00022801"/>
    </source>
</evidence>
<dbReference type="RefSeq" id="WP_074844354.1">
    <property type="nucleotide sequence ID" value="NZ_FOOE01000002.1"/>
</dbReference>
<dbReference type="Gene3D" id="3.10.350.10">
    <property type="entry name" value="LysM domain"/>
    <property type="match status" value="3"/>
</dbReference>
<dbReference type="GO" id="GO:0016052">
    <property type="term" value="P:carbohydrate catabolic process"/>
    <property type="evidence" value="ECO:0007669"/>
    <property type="project" value="TreeGrafter"/>
</dbReference>
<dbReference type="Pfam" id="PF01476">
    <property type="entry name" value="LysM"/>
    <property type="match status" value="3"/>
</dbReference>
<evidence type="ECO:0000256" key="3">
    <source>
        <dbReference type="ARBA" id="ARBA00023295"/>
    </source>
</evidence>
<dbReference type="EMBL" id="FOOE01000002">
    <property type="protein sequence ID" value="SFF55039.1"/>
    <property type="molecule type" value="Genomic_DNA"/>
</dbReference>
<dbReference type="InterPro" id="IPR018392">
    <property type="entry name" value="LysM"/>
</dbReference>
<proteinExistence type="inferred from homology"/>
<feature type="domain" description="LysM" evidence="4">
    <location>
        <begin position="319"/>
        <end position="363"/>
    </location>
</feature>
<dbReference type="SMART" id="SM00257">
    <property type="entry name" value="LysM"/>
    <property type="match status" value="3"/>
</dbReference>
<dbReference type="PANTHER" id="PTHR34135">
    <property type="entry name" value="LYSOZYME"/>
    <property type="match status" value="1"/>
</dbReference>
<dbReference type="GO" id="GO:0003796">
    <property type="term" value="F:lysozyme activity"/>
    <property type="evidence" value="ECO:0007669"/>
    <property type="project" value="InterPro"/>
</dbReference>
<dbReference type="PROSITE" id="PS51904">
    <property type="entry name" value="GLYCOSYL_HYDROL_F25_2"/>
    <property type="match status" value="1"/>
</dbReference>
<dbReference type="CDD" id="cd06525">
    <property type="entry name" value="GH25_Lyc-like"/>
    <property type="match status" value="1"/>
</dbReference>
<dbReference type="InterPro" id="IPR002053">
    <property type="entry name" value="Glyco_hydro_25"/>
</dbReference>
<gene>
    <name evidence="5" type="ORF">SAMN04487885_102164</name>
</gene>
<name>A0A1I2JLA8_9CLOT</name>
<evidence type="ECO:0000313" key="6">
    <source>
        <dbReference type="Proteomes" id="UP000182135"/>
    </source>
</evidence>
<protein>
    <submittedName>
        <fullName evidence="5">Lyzozyme M1 (1,4-beta-N-acetylmuramidase), GH25 family</fullName>
    </submittedName>
</protein>
<comment type="similarity">
    <text evidence="1">Belongs to the glycosyl hydrolase 25 family.</text>
</comment>
<accession>A0A1I2JLA8</accession>
<dbReference type="SMART" id="SM00641">
    <property type="entry name" value="Glyco_25"/>
    <property type="match status" value="1"/>
</dbReference>
<feature type="domain" description="LysM" evidence="4">
    <location>
        <begin position="216"/>
        <end position="260"/>
    </location>
</feature>
<reference evidence="5 6" key="1">
    <citation type="submission" date="2016-10" db="EMBL/GenBank/DDBJ databases">
        <authorList>
            <person name="de Groot N.N."/>
        </authorList>
    </citation>
    <scope>NUCLEOTIDE SEQUENCE [LARGE SCALE GENOMIC DNA]</scope>
    <source>
        <strain evidence="5 6">NLAE-zl-G419</strain>
    </source>
</reference>
<dbReference type="eggNOG" id="COG1388">
    <property type="taxonomic scope" value="Bacteria"/>
</dbReference>
<dbReference type="InterPro" id="IPR018077">
    <property type="entry name" value="Glyco_hydro_fam25_subgr"/>
</dbReference>
<keyword evidence="2" id="KW-0378">Hydrolase</keyword>
<organism evidence="5 6">
    <name type="scientific">Clostridium cadaveris</name>
    <dbReference type="NCBI Taxonomy" id="1529"/>
    <lineage>
        <taxon>Bacteria</taxon>
        <taxon>Bacillati</taxon>
        <taxon>Bacillota</taxon>
        <taxon>Clostridia</taxon>
        <taxon>Eubacteriales</taxon>
        <taxon>Clostridiaceae</taxon>
        <taxon>Clostridium</taxon>
    </lineage>
</organism>
<dbReference type="AlphaFoldDB" id="A0A1I2JLA8"/>
<dbReference type="STRING" id="1529.SAMN04487885_102164"/>
<evidence type="ECO:0000259" key="4">
    <source>
        <dbReference type="PROSITE" id="PS51782"/>
    </source>
</evidence>
<dbReference type="Gene3D" id="3.20.20.80">
    <property type="entry name" value="Glycosidases"/>
    <property type="match status" value="1"/>
</dbReference>
<dbReference type="InterPro" id="IPR017853">
    <property type="entry name" value="GH"/>
</dbReference>
<dbReference type="CDD" id="cd00118">
    <property type="entry name" value="LysM"/>
    <property type="match status" value="3"/>
</dbReference>
<keyword evidence="6" id="KW-1185">Reference proteome</keyword>
<dbReference type="PROSITE" id="PS51782">
    <property type="entry name" value="LYSM"/>
    <property type="match status" value="3"/>
</dbReference>
<dbReference type="eggNOG" id="COG3757">
    <property type="taxonomic scope" value="Bacteria"/>
</dbReference>
<dbReference type="Proteomes" id="UP000182135">
    <property type="component" value="Unassembled WGS sequence"/>
</dbReference>
<dbReference type="PANTHER" id="PTHR34135:SF2">
    <property type="entry name" value="LYSOZYME"/>
    <property type="match status" value="1"/>
</dbReference>
<dbReference type="SUPFAM" id="SSF51445">
    <property type="entry name" value="(Trans)glycosidases"/>
    <property type="match status" value="1"/>
</dbReference>
<keyword evidence="3" id="KW-0326">Glycosidase</keyword>
<evidence type="ECO:0000256" key="1">
    <source>
        <dbReference type="ARBA" id="ARBA00010646"/>
    </source>
</evidence>
<dbReference type="Pfam" id="PF01183">
    <property type="entry name" value="Glyco_hydro_25"/>
    <property type="match status" value="1"/>
</dbReference>